<dbReference type="Pfam" id="PF02817">
    <property type="entry name" value="E3_binding"/>
    <property type="match status" value="1"/>
</dbReference>
<dbReference type="CDD" id="cd06849">
    <property type="entry name" value="lipoyl_domain"/>
    <property type="match status" value="1"/>
</dbReference>
<dbReference type="GO" id="GO:0031405">
    <property type="term" value="F:lipoic acid binding"/>
    <property type="evidence" value="ECO:0007669"/>
    <property type="project" value="TreeGrafter"/>
</dbReference>
<keyword evidence="4 6" id="KW-0450">Lipoyl</keyword>
<reference evidence="10 11" key="1">
    <citation type="submission" date="2020-08" db="EMBL/GenBank/DDBJ databases">
        <title>Genomic Encyclopedia of Type Strains, Phase IV (KMG-IV): sequencing the most valuable type-strain genomes for metagenomic binning, comparative biology and taxonomic classification.</title>
        <authorList>
            <person name="Goeker M."/>
        </authorList>
    </citation>
    <scope>NUCLEOTIDE SEQUENCE [LARGE SCALE GENOMIC DNA]</scope>
    <source>
        <strain evidence="10 11">DSM 101791</strain>
    </source>
</reference>
<evidence type="ECO:0000256" key="2">
    <source>
        <dbReference type="ARBA" id="ARBA00007317"/>
    </source>
</evidence>
<feature type="domain" description="Peripheral subunit-binding (PSBD)" evidence="9">
    <location>
        <begin position="203"/>
        <end position="240"/>
    </location>
</feature>
<comment type="cofactor">
    <cofactor evidence="1 6">
        <name>(R)-lipoate</name>
        <dbReference type="ChEBI" id="CHEBI:83088"/>
    </cofactor>
</comment>
<feature type="compositionally biased region" description="Low complexity" evidence="7">
    <location>
        <begin position="260"/>
        <end position="270"/>
    </location>
</feature>
<evidence type="ECO:0000313" key="11">
    <source>
        <dbReference type="Proteomes" id="UP000525389"/>
    </source>
</evidence>
<accession>A0A7W8GI15</accession>
<dbReference type="EMBL" id="JACHFN010000016">
    <property type="protein sequence ID" value="MBB5235843.1"/>
    <property type="molecule type" value="Genomic_DNA"/>
</dbReference>
<comment type="similarity">
    <text evidence="2 6">Belongs to the 2-oxoacid dehydrogenase family.</text>
</comment>
<evidence type="ECO:0000259" key="8">
    <source>
        <dbReference type="PROSITE" id="PS50968"/>
    </source>
</evidence>
<dbReference type="SUPFAM" id="SSF51230">
    <property type="entry name" value="Single hybrid motif"/>
    <property type="match status" value="1"/>
</dbReference>
<dbReference type="Gene3D" id="2.40.50.100">
    <property type="match status" value="1"/>
</dbReference>
<keyword evidence="10" id="KW-0670">Pyruvate</keyword>
<evidence type="ECO:0000256" key="5">
    <source>
        <dbReference type="ARBA" id="ARBA00023315"/>
    </source>
</evidence>
<organism evidence="10 11">
    <name type="scientific">Deinococcus budaensis</name>
    <dbReference type="NCBI Taxonomy" id="1665626"/>
    <lineage>
        <taxon>Bacteria</taxon>
        <taxon>Thermotogati</taxon>
        <taxon>Deinococcota</taxon>
        <taxon>Deinococci</taxon>
        <taxon>Deinococcales</taxon>
        <taxon>Deinococcaceae</taxon>
        <taxon>Deinococcus</taxon>
    </lineage>
</organism>
<gene>
    <name evidence="10" type="ORF">HNQ09_003307</name>
</gene>
<dbReference type="PROSITE" id="PS00189">
    <property type="entry name" value="LIPOYL"/>
    <property type="match status" value="1"/>
</dbReference>
<dbReference type="Pfam" id="PF00198">
    <property type="entry name" value="2-oxoacid_dh"/>
    <property type="match status" value="1"/>
</dbReference>
<dbReference type="InterPro" id="IPR011053">
    <property type="entry name" value="Single_hybrid_motif"/>
</dbReference>
<dbReference type="InterPro" id="IPR036625">
    <property type="entry name" value="E3-bd_dom_sf"/>
</dbReference>
<dbReference type="Gene3D" id="3.30.559.10">
    <property type="entry name" value="Chloramphenicol acetyltransferase-like domain"/>
    <property type="match status" value="1"/>
</dbReference>
<dbReference type="SUPFAM" id="SSF47005">
    <property type="entry name" value="Peripheral subunit-binding domain of 2-oxo acid dehydrogenase complex"/>
    <property type="match status" value="1"/>
</dbReference>
<evidence type="ECO:0000256" key="6">
    <source>
        <dbReference type="RuleBase" id="RU003423"/>
    </source>
</evidence>
<protein>
    <recommendedName>
        <fullName evidence="6">Dihydrolipoamide acetyltransferase component of pyruvate dehydrogenase complex</fullName>
        <ecNumber evidence="6">2.3.1.-</ecNumber>
    </recommendedName>
</protein>
<proteinExistence type="inferred from homology"/>
<feature type="region of interest" description="Disordered" evidence="7">
    <location>
        <begin position="243"/>
        <end position="287"/>
    </location>
</feature>
<dbReference type="InterPro" id="IPR023213">
    <property type="entry name" value="CAT-like_dom_sf"/>
</dbReference>
<sequence length="536" mass="55975">MKEVLLPELAESVVEGEILKWLVQEGETVALEQPLCEVMTDKVTVELPSPYAGVLHKRLAQEGDVVAVHAAIAVIAEAGAAGGAQASGGGESVQNAAASAAPSATQAIQETGENPATVDAELPVQATEEREQMGGSIVEAGHVAAKGEDDTSLFKAFASDEAVRLEGLGNRSGSGAPGTYTGGTGAILNRAQTPSGRTDGRVLAVPAARQMARELGVDLAQVQGSGPNGRVRVGDVMAHTQGNSAQTVPAPAAPAPSAPAPVAAPTQAAPQPAPAPAAPAAKGTGGMPVAPVQYRTPKGYEHLEDRVPLRGMRRAISNQMQASHLYTVRTLTVDEVNLTKLVEFRSRVKDDAQAAGVKLSYLPFIFKAVAAALKKYPSLNSSFDEATGEIVMKRYYNLGMAVATDAGLTVPVLRDVNHKSIFELASQVTDLAGRAGAEKLTPDELAGSTFSVTNIGSIGALFSFPIINVPDAAILGVHSIVRRPIVNEQGEIVVAHMMYLSLSFDHRLVDGAEAARFCKEVIRLLENPDRLMLEAM</sequence>
<dbReference type="InterPro" id="IPR000089">
    <property type="entry name" value="Biotin_lipoyl"/>
</dbReference>
<dbReference type="InterPro" id="IPR050743">
    <property type="entry name" value="2-oxoacid_DH_E2_comp"/>
</dbReference>
<dbReference type="PROSITE" id="PS51826">
    <property type="entry name" value="PSBD"/>
    <property type="match status" value="1"/>
</dbReference>
<keyword evidence="5 6" id="KW-0012">Acyltransferase</keyword>
<dbReference type="AlphaFoldDB" id="A0A7W8GI15"/>
<dbReference type="InterPro" id="IPR003016">
    <property type="entry name" value="2-oxoA_DH_lipoyl-BS"/>
</dbReference>
<evidence type="ECO:0000256" key="4">
    <source>
        <dbReference type="ARBA" id="ARBA00022823"/>
    </source>
</evidence>
<dbReference type="SUPFAM" id="SSF52777">
    <property type="entry name" value="CoA-dependent acyltransferases"/>
    <property type="match status" value="1"/>
</dbReference>
<evidence type="ECO:0000313" key="10">
    <source>
        <dbReference type="EMBL" id="MBB5235843.1"/>
    </source>
</evidence>
<dbReference type="InterPro" id="IPR004167">
    <property type="entry name" value="PSBD"/>
</dbReference>
<dbReference type="PANTHER" id="PTHR43178:SF5">
    <property type="entry name" value="LIPOAMIDE ACYLTRANSFERASE COMPONENT OF BRANCHED-CHAIN ALPHA-KETO ACID DEHYDROGENASE COMPLEX, MITOCHONDRIAL"/>
    <property type="match status" value="1"/>
</dbReference>
<keyword evidence="11" id="KW-1185">Reference proteome</keyword>
<dbReference type="FunFam" id="3.30.559.10:FF:000007">
    <property type="entry name" value="Dihydrolipoamide acetyltransferase component of pyruvate dehydrogenase complex"/>
    <property type="match status" value="1"/>
</dbReference>
<dbReference type="Proteomes" id="UP000525389">
    <property type="component" value="Unassembled WGS sequence"/>
</dbReference>
<dbReference type="Gene3D" id="4.10.320.10">
    <property type="entry name" value="E3-binding domain"/>
    <property type="match status" value="1"/>
</dbReference>
<dbReference type="InterPro" id="IPR001078">
    <property type="entry name" value="2-oxoacid_DH_actylTfrase"/>
</dbReference>
<dbReference type="Pfam" id="PF00364">
    <property type="entry name" value="Biotin_lipoyl"/>
    <property type="match status" value="1"/>
</dbReference>
<evidence type="ECO:0000256" key="3">
    <source>
        <dbReference type="ARBA" id="ARBA00022679"/>
    </source>
</evidence>
<feature type="region of interest" description="Disordered" evidence="7">
    <location>
        <begin position="84"/>
        <end position="116"/>
    </location>
</feature>
<feature type="compositionally biased region" description="Low complexity" evidence="7">
    <location>
        <begin position="92"/>
        <end position="109"/>
    </location>
</feature>
<name>A0A7W8GI15_9DEIO</name>
<evidence type="ECO:0000259" key="9">
    <source>
        <dbReference type="PROSITE" id="PS51826"/>
    </source>
</evidence>
<feature type="domain" description="Lipoyl-binding" evidence="8">
    <location>
        <begin position="1"/>
        <end position="76"/>
    </location>
</feature>
<dbReference type="RefSeq" id="WP_184031419.1">
    <property type="nucleotide sequence ID" value="NZ_JACHFN010000016.1"/>
</dbReference>
<dbReference type="GO" id="GO:0016407">
    <property type="term" value="F:acetyltransferase activity"/>
    <property type="evidence" value="ECO:0007669"/>
    <property type="project" value="TreeGrafter"/>
</dbReference>
<comment type="caution">
    <text evidence="10">The sequence shown here is derived from an EMBL/GenBank/DDBJ whole genome shotgun (WGS) entry which is preliminary data.</text>
</comment>
<dbReference type="GO" id="GO:0005737">
    <property type="term" value="C:cytoplasm"/>
    <property type="evidence" value="ECO:0007669"/>
    <property type="project" value="TreeGrafter"/>
</dbReference>
<dbReference type="EC" id="2.3.1.-" evidence="6"/>
<evidence type="ECO:0000256" key="7">
    <source>
        <dbReference type="SAM" id="MobiDB-lite"/>
    </source>
</evidence>
<evidence type="ECO:0000256" key="1">
    <source>
        <dbReference type="ARBA" id="ARBA00001938"/>
    </source>
</evidence>
<dbReference type="PROSITE" id="PS50968">
    <property type="entry name" value="BIOTINYL_LIPOYL"/>
    <property type="match status" value="1"/>
</dbReference>
<dbReference type="PANTHER" id="PTHR43178">
    <property type="entry name" value="DIHYDROLIPOAMIDE ACETYLTRANSFERASE COMPONENT OF PYRUVATE DEHYDROGENASE COMPLEX"/>
    <property type="match status" value="1"/>
</dbReference>
<keyword evidence="3 6" id="KW-0808">Transferase</keyword>